<evidence type="ECO:0000313" key="3">
    <source>
        <dbReference type="Proteomes" id="UP001597475"/>
    </source>
</evidence>
<comment type="caution">
    <text evidence="2">The sequence shown here is derived from an EMBL/GenBank/DDBJ whole genome shotgun (WGS) entry which is preliminary data.</text>
</comment>
<keyword evidence="3" id="KW-1185">Reference proteome</keyword>
<feature type="compositionally biased region" description="Basic and acidic residues" evidence="1">
    <location>
        <begin position="71"/>
        <end position="91"/>
    </location>
</feature>
<dbReference type="EMBL" id="JBHUMK010000048">
    <property type="protein sequence ID" value="MFD2610022.1"/>
    <property type="molecule type" value="Genomic_DNA"/>
</dbReference>
<protein>
    <submittedName>
        <fullName evidence="2">Uncharacterized protein</fullName>
    </submittedName>
</protein>
<organism evidence="2 3">
    <name type="scientific">Deinococcus taklimakanensis</name>
    <dbReference type="NCBI Taxonomy" id="536443"/>
    <lineage>
        <taxon>Bacteria</taxon>
        <taxon>Thermotogati</taxon>
        <taxon>Deinococcota</taxon>
        <taxon>Deinococci</taxon>
        <taxon>Deinococcales</taxon>
        <taxon>Deinococcaceae</taxon>
        <taxon>Deinococcus</taxon>
    </lineage>
</organism>
<dbReference type="RefSeq" id="WP_386845859.1">
    <property type="nucleotide sequence ID" value="NZ_JBHUMK010000048.1"/>
</dbReference>
<reference evidence="3" key="1">
    <citation type="journal article" date="2019" name="Int. J. Syst. Evol. Microbiol.">
        <title>The Global Catalogue of Microorganisms (GCM) 10K type strain sequencing project: providing services to taxonomists for standard genome sequencing and annotation.</title>
        <authorList>
            <consortium name="The Broad Institute Genomics Platform"/>
            <consortium name="The Broad Institute Genome Sequencing Center for Infectious Disease"/>
            <person name="Wu L."/>
            <person name="Ma J."/>
        </authorList>
    </citation>
    <scope>NUCLEOTIDE SEQUENCE [LARGE SCALE GENOMIC DNA]</scope>
    <source>
        <strain evidence="3">KCTC 33842</strain>
    </source>
</reference>
<evidence type="ECO:0000256" key="1">
    <source>
        <dbReference type="SAM" id="MobiDB-lite"/>
    </source>
</evidence>
<sequence>MPGLPVLGNTLNLSNTITMPQFLAASRWQYEPVFTLSAPGMRITALVGPEANVFASREGHRILRSREAWRPNDRELGTEKIHDQRGRRDSPRVPAGAGRGRSTVLSSRRRCRCPVPWSPKTSRRCGRGTHTVSN</sequence>
<evidence type="ECO:0000313" key="2">
    <source>
        <dbReference type="EMBL" id="MFD2610022.1"/>
    </source>
</evidence>
<feature type="region of interest" description="Disordered" evidence="1">
    <location>
        <begin position="71"/>
        <end position="106"/>
    </location>
</feature>
<name>A0ABW5P3Y4_9DEIO</name>
<proteinExistence type="predicted"/>
<dbReference type="Proteomes" id="UP001597475">
    <property type="component" value="Unassembled WGS sequence"/>
</dbReference>
<accession>A0ABW5P3Y4</accession>
<gene>
    <name evidence="2" type="ORF">ACFSR9_11330</name>
</gene>